<dbReference type="RefSeq" id="WP_114280598.1">
    <property type="nucleotide sequence ID" value="NZ_QPJY01000009.1"/>
</dbReference>
<feature type="chain" id="PRO_5016892614" evidence="3">
    <location>
        <begin position="22"/>
        <end position="155"/>
    </location>
</feature>
<sequence length="155" mass="16609">MRKPRFSLALGLALGCGAALADAGHGATPFGSPGDPAAAERTVPVTLDDTMAIRHEPITIRPGETLRFVVTNAGALVHEFSIGDAPSQRAHALMMRKMPDMHHDGSEGNAVTLQPGETREVTWRFDRKVEGDIVLACQIPGHYDAGMVSRVPMEE</sequence>
<dbReference type="PANTHER" id="PTHR38439">
    <property type="entry name" value="AURACYANIN-B"/>
    <property type="match status" value="1"/>
</dbReference>
<proteinExistence type="predicted"/>
<organism evidence="4 5">
    <name type="scientific">Thioalbus denitrificans</name>
    <dbReference type="NCBI Taxonomy" id="547122"/>
    <lineage>
        <taxon>Bacteria</taxon>
        <taxon>Pseudomonadati</taxon>
        <taxon>Pseudomonadota</taxon>
        <taxon>Gammaproteobacteria</taxon>
        <taxon>Chromatiales</taxon>
        <taxon>Ectothiorhodospiraceae</taxon>
        <taxon>Thioalbus</taxon>
    </lineage>
</organism>
<accession>A0A369C1H0</accession>
<evidence type="ECO:0000313" key="5">
    <source>
        <dbReference type="Proteomes" id="UP000252707"/>
    </source>
</evidence>
<dbReference type="AlphaFoldDB" id="A0A369C1H0"/>
<evidence type="ECO:0000256" key="2">
    <source>
        <dbReference type="ARBA" id="ARBA00023008"/>
    </source>
</evidence>
<feature type="signal peptide" evidence="3">
    <location>
        <begin position="1"/>
        <end position="21"/>
    </location>
</feature>
<keyword evidence="3" id="KW-0732">Signal</keyword>
<comment type="caution">
    <text evidence="4">The sequence shown here is derived from an EMBL/GenBank/DDBJ whole genome shotgun (WGS) entry which is preliminary data.</text>
</comment>
<dbReference type="Gene3D" id="2.60.40.420">
    <property type="entry name" value="Cupredoxins - blue copper proteins"/>
    <property type="match status" value="1"/>
</dbReference>
<gene>
    <name evidence="4" type="ORF">DFQ59_10946</name>
</gene>
<dbReference type="Proteomes" id="UP000252707">
    <property type="component" value="Unassembled WGS sequence"/>
</dbReference>
<dbReference type="PROSITE" id="PS51257">
    <property type="entry name" value="PROKAR_LIPOPROTEIN"/>
    <property type="match status" value="1"/>
</dbReference>
<keyword evidence="2" id="KW-0186">Copper</keyword>
<keyword evidence="1" id="KW-0479">Metal-binding</keyword>
<dbReference type="GO" id="GO:0046872">
    <property type="term" value="F:metal ion binding"/>
    <property type="evidence" value="ECO:0007669"/>
    <property type="project" value="UniProtKB-KW"/>
</dbReference>
<keyword evidence="5" id="KW-1185">Reference proteome</keyword>
<evidence type="ECO:0000313" key="4">
    <source>
        <dbReference type="EMBL" id="RCX26517.1"/>
    </source>
</evidence>
<dbReference type="EMBL" id="QPJY01000009">
    <property type="protein sequence ID" value="RCX26517.1"/>
    <property type="molecule type" value="Genomic_DNA"/>
</dbReference>
<dbReference type="SUPFAM" id="SSF49503">
    <property type="entry name" value="Cupredoxins"/>
    <property type="match status" value="1"/>
</dbReference>
<name>A0A369C1H0_9GAMM</name>
<evidence type="ECO:0000256" key="3">
    <source>
        <dbReference type="SAM" id="SignalP"/>
    </source>
</evidence>
<dbReference type="InterPro" id="IPR050845">
    <property type="entry name" value="Cu-binding_ET"/>
</dbReference>
<dbReference type="InterPro" id="IPR008972">
    <property type="entry name" value="Cupredoxin"/>
</dbReference>
<reference evidence="4 5" key="1">
    <citation type="submission" date="2018-07" db="EMBL/GenBank/DDBJ databases">
        <title>Genomic Encyclopedia of Type Strains, Phase IV (KMG-IV): sequencing the most valuable type-strain genomes for metagenomic binning, comparative biology and taxonomic classification.</title>
        <authorList>
            <person name="Goeker M."/>
        </authorList>
    </citation>
    <scope>NUCLEOTIDE SEQUENCE [LARGE SCALE GENOMIC DNA]</scope>
    <source>
        <strain evidence="4 5">DSM 26407</strain>
    </source>
</reference>
<dbReference type="OrthoDB" id="9816061at2"/>
<protein>
    <submittedName>
        <fullName evidence="4">Putative cupredoxin-like copper-binding protein</fullName>
    </submittedName>
</protein>
<evidence type="ECO:0000256" key="1">
    <source>
        <dbReference type="ARBA" id="ARBA00022723"/>
    </source>
</evidence>
<dbReference type="PANTHER" id="PTHR38439:SF3">
    <property type="entry name" value="COPPER-RESISTANT CUPROPROTEIN COPI"/>
    <property type="match status" value="1"/>
</dbReference>